<keyword evidence="6 13" id="KW-0808">Transferase</keyword>
<dbReference type="Proteomes" id="UP000251213">
    <property type="component" value="Unassembled WGS sequence"/>
</dbReference>
<dbReference type="GO" id="GO:0008033">
    <property type="term" value="P:tRNA processing"/>
    <property type="evidence" value="ECO:0007669"/>
    <property type="project" value="UniProtKB-KW"/>
</dbReference>
<dbReference type="InterPro" id="IPR010923">
    <property type="entry name" value="T(6)A37_SUA5"/>
</dbReference>
<dbReference type="GO" id="GO:0005737">
    <property type="term" value="C:cytoplasm"/>
    <property type="evidence" value="ECO:0007669"/>
    <property type="project" value="UniProtKB-SubCell"/>
</dbReference>
<keyword evidence="10 13" id="KW-0067">ATP-binding</keyword>
<evidence type="ECO:0000256" key="11">
    <source>
        <dbReference type="ARBA" id="ARBA00029774"/>
    </source>
</evidence>
<dbReference type="InterPro" id="IPR017945">
    <property type="entry name" value="DHBP_synth_RibB-like_a/b_dom"/>
</dbReference>
<feature type="binding site" evidence="14">
    <location>
        <position position="139"/>
    </location>
    <ligand>
        <name>ATP</name>
        <dbReference type="ChEBI" id="CHEBI:30616"/>
    </ligand>
</feature>
<dbReference type="PANTHER" id="PTHR17490">
    <property type="entry name" value="SUA5"/>
    <property type="match status" value="1"/>
</dbReference>
<dbReference type="NCBIfam" id="TIGR00057">
    <property type="entry name" value="L-threonylcarbamoyladenylate synthase"/>
    <property type="match status" value="1"/>
</dbReference>
<feature type="binding site" evidence="14">
    <location>
        <position position="55"/>
    </location>
    <ligand>
        <name>L-threonine</name>
        <dbReference type="ChEBI" id="CHEBI:57926"/>
    </ligand>
</feature>
<evidence type="ECO:0000313" key="16">
    <source>
        <dbReference type="EMBL" id="RAL23462.1"/>
    </source>
</evidence>
<evidence type="ECO:0000256" key="1">
    <source>
        <dbReference type="ARBA" id="ARBA00004496"/>
    </source>
</evidence>
<dbReference type="Gene3D" id="3.90.870.10">
    <property type="entry name" value="DHBP synthase"/>
    <property type="match status" value="1"/>
</dbReference>
<accession>A0A364K3P9</accession>
<dbReference type="FunFam" id="3.90.870.10:FF:000008">
    <property type="entry name" value="Threonylcarbamoyl-AMP synthase"/>
    <property type="match status" value="1"/>
</dbReference>
<dbReference type="EC" id="2.7.7.87" evidence="3 13"/>
<feature type="binding site" evidence="14">
    <location>
        <position position="131"/>
    </location>
    <ligand>
        <name>ATP</name>
        <dbReference type="ChEBI" id="CHEBI:30616"/>
    </ligand>
</feature>
<evidence type="ECO:0000256" key="8">
    <source>
        <dbReference type="ARBA" id="ARBA00022695"/>
    </source>
</evidence>
<dbReference type="InterPro" id="IPR038385">
    <property type="entry name" value="Sua5/YwlC_C"/>
</dbReference>
<comment type="catalytic activity">
    <reaction evidence="12 13">
        <text>L-threonine + hydrogencarbonate + ATP = L-threonylcarbamoyladenylate + diphosphate + H2O</text>
        <dbReference type="Rhea" id="RHEA:36407"/>
        <dbReference type="ChEBI" id="CHEBI:15377"/>
        <dbReference type="ChEBI" id="CHEBI:17544"/>
        <dbReference type="ChEBI" id="CHEBI:30616"/>
        <dbReference type="ChEBI" id="CHEBI:33019"/>
        <dbReference type="ChEBI" id="CHEBI:57926"/>
        <dbReference type="ChEBI" id="CHEBI:73682"/>
        <dbReference type="EC" id="2.7.7.87"/>
    </reaction>
</comment>
<dbReference type="EMBL" id="QJKK01000006">
    <property type="protein sequence ID" value="RAL23462.1"/>
    <property type="molecule type" value="Genomic_DNA"/>
</dbReference>
<feature type="binding site" evidence="14">
    <location>
        <position position="222"/>
    </location>
    <ligand>
        <name>ATP</name>
        <dbReference type="ChEBI" id="CHEBI:30616"/>
    </ligand>
</feature>
<feature type="binding site" evidence="14">
    <location>
        <position position="105"/>
    </location>
    <ligand>
        <name>ATP</name>
        <dbReference type="ChEBI" id="CHEBI:30616"/>
    </ligand>
</feature>
<evidence type="ECO:0000256" key="3">
    <source>
        <dbReference type="ARBA" id="ARBA00012584"/>
    </source>
</evidence>
<comment type="caution">
    <text evidence="16">The sequence shown here is derived from an EMBL/GenBank/DDBJ whole genome shotgun (WGS) entry which is preliminary data.</text>
</comment>
<dbReference type="InterPro" id="IPR005145">
    <property type="entry name" value="Sua5_C"/>
</dbReference>
<evidence type="ECO:0000313" key="17">
    <source>
        <dbReference type="Proteomes" id="UP000251213"/>
    </source>
</evidence>
<dbReference type="GO" id="GO:0003725">
    <property type="term" value="F:double-stranded RNA binding"/>
    <property type="evidence" value="ECO:0007669"/>
    <property type="project" value="UniProtKB-UniRule"/>
</dbReference>
<dbReference type="GO" id="GO:0005524">
    <property type="term" value="F:ATP binding"/>
    <property type="evidence" value="ECO:0007669"/>
    <property type="project" value="UniProtKB-UniRule"/>
</dbReference>
<dbReference type="PIRSF" id="PIRSF004930">
    <property type="entry name" value="Tln_factor_SUA5"/>
    <property type="match status" value="1"/>
</dbReference>
<dbReference type="SUPFAM" id="SSF55821">
    <property type="entry name" value="YrdC/RibB"/>
    <property type="match status" value="1"/>
</dbReference>
<dbReference type="OrthoDB" id="9814580at2"/>
<evidence type="ECO:0000256" key="13">
    <source>
        <dbReference type="PIRNR" id="PIRNR004930"/>
    </source>
</evidence>
<dbReference type="PANTHER" id="PTHR17490:SF16">
    <property type="entry name" value="THREONYLCARBAMOYL-AMP SYNTHASE"/>
    <property type="match status" value="1"/>
</dbReference>
<dbReference type="InterPro" id="IPR050156">
    <property type="entry name" value="TC-AMP_synthase_SUA5"/>
</dbReference>
<keyword evidence="5 13" id="KW-0963">Cytoplasm</keyword>
<dbReference type="Pfam" id="PF03481">
    <property type="entry name" value="Sua5_C"/>
    <property type="match status" value="1"/>
</dbReference>
<dbReference type="AlphaFoldDB" id="A0A364K3P9"/>
<feature type="binding site" evidence="14">
    <location>
        <position position="50"/>
    </location>
    <ligand>
        <name>ATP</name>
        <dbReference type="ChEBI" id="CHEBI:30616"/>
    </ligand>
</feature>
<keyword evidence="7 13" id="KW-0819">tRNA processing</keyword>
<dbReference type="Gene3D" id="3.40.50.11030">
    <property type="entry name" value="Threonylcarbamoyl-AMP synthase, C-terminal domain"/>
    <property type="match status" value="1"/>
</dbReference>
<organism evidence="16 17">
    <name type="scientific">Thermoflavimicrobium daqui</name>
    <dbReference type="NCBI Taxonomy" id="2137476"/>
    <lineage>
        <taxon>Bacteria</taxon>
        <taxon>Bacillati</taxon>
        <taxon>Bacillota</taxon>
        <taxon>Bacilli</taxon>
        <taxon>Bacillales</taxon>
        <taxon>Thermoactinomycetaceae</taxon>
        <taxon>Thermoflavimicrobium</taxon>
    </lineage>
</organism>
<comment type="similarity">
    <text evidence="2 13">Belongs to the SUA5 family.</text>
</comment>
<evidence type="ECO:0000256" key="10">
    <source>
        <dbReference type="ARBA" id="ARBA00022840"/>
    </source>
</evidence>
<dbReference type="GO" id="GO:0061710">
    <property type="term" value="F:L-threonylcarbamoyladenylate synthase"/>
    <property type="evidence" value="ECO:0007669"/>
    <property type="project" value="UniProtKB-EC"/>
</dbReference>
<evidence type="ECO:0000256" key="12">
    <source>
        <dbReference type="ARBA" id="ARBA00048366"/>
    </source>
</evidence>
<evidence type="ECO:0000256" key="6">
    <source>
        <dbReference type="ARBA" id="ARBA00022679"/>
    </source>
</evidence>
<feature type="domain" description="YrdC-like" evidence="15">
    <location>
        <begin position="1"/>
        <end position="187"/>
    </location>
</feature>
<feature type="binding site" evidence="14">
    <location>
        <position position="169"/>
    </location>
    <ligand>
        <name>L-threonine</name>
        <dbReference type="ChEBI" id="CHEBI:57926"/>
    </ligand>
</feature>
<comment type="subcellular location">
    <subcellularLocation>
        <location evidence="1 13">Cytoplasm</location>
    </subcellularLocation>
</comment>
<protein>
    <recommendedName>
        <fullName evidence="4 13">Threonylcarbamoyl-AMP synthase</fullName>
        <shortName evidence="13">TC-AMP synthase</shortName>
        <ecNumber evidence="3 13">2.7.7.87</ecNumber>
    </recommendedName>
    <alternativeName>
        <fullName evidence="11 13">L-threonylcarbamoyladenylate synthase</fullName>
    </alternativeName>
</protein>
<evidence type="ECO:0000256" key="2">
    <source>
        <dbReference type="ARBA" id="ARBA00007663"/>
    </source>
</evidence>
<evidence type="ECO:0000256" key="4">
    <source>
        <dbReference type="ARBA" id="ARBA00015492"/>
    </source>
</evidence>
<evidence type="ECO:0000256" key="14">
    <source>
        <dbReference type="PIRSR" id="PIRSR004930-1"/>
    </source>
</evidence>
<reference evidence="16 17" key="1">
    <citation type="submission" date="2018-06" db="EMBL/GenBank/DDBJ databases">
        <title>Thermoflavimicrobium daqus sp. nov., a thermophilic microbe isolated from Moutai-flavour Daqu.</title>
        <authorList>
            <person name="Wang X."/>
            <person name="Zhou H."/>
        </authorList>
    </citation>
    <scope>NUCLEOTIDE SEQUENCE [LARGE SCALE GENOMIC DNA]</scope>
    <source>
        <strain evidence="16 17">FBKL4.011</strain>
    </source>
</reference>
<evidence type="ECO:0000256" key="7">
    <source>
        <dbReference type="ARBA" id="ARBA00022694"/>
    </source>
</evidence>
<sequence length="333" mass="36422">MQELISAAQLLREGGLVAFPTETVYGLGADARKEESTSQIFIAKGRPKDNPLIVHFGEPSQISPFVQEIPEVAQRLMKRFWPGPLTLILKYRAGLSERVTAGLDTVAIRIPDHPVALALLQLASIPIAAPSANRSGKPSPTNADHVWNDLAGKIDILLDGGPAKVGVESTVVDVTGKVPTILRPGGITVEELRKEIGKVEFDPGLFNKKDKPRSPGMKYRHYSPQGELWIVRGVEKNMIRKIKQLAKQSASQGKKVGILTTVENRNQFGELLAIPCGSRKNPASVASNLYHALRQFDDEHVEVIYAESFPENGLFRSVMNRLVKAAGGRFIQA</sequence>
<feature type="binding site" evidence="14">
    <location>
        <position position="46"/>
    </location>
    <ligand>
        <name>ATP</name>
        <dbReference type="ChEBI" id="CHEBI:30616"/>
    </ligand>
</feature>
<reference evidence="16 17" key="2">
    <citation type="submission" date="2018-06" db="EMBL/GenBank/DDBJ databases">
        <authorList>
            <person name="Zhirakovskaya E."/>
        </authorList>
    </citation>
    <scope>NUCLEOTIDE SEQUENCE [LARGE SCALE GENOMIC DNA]</scope>
    <source>
        <strain evidence="16 17">FBKL4.011</strain>
    </source>
</reference>
<proteinExistence type="inferred from homology"/>
<dbReference type="GO" id="GO:0000049">
    <property type="term" value="F:tRNA binding"/>
    <property type="evidence" value="ECO:0007669"/>
    <property type="project" value="TreeGrafter"/>
</dbReference>
<feature type="binding site" evidence="14">
    <location>
        <position position="129"/>
    </location>
    <ligand>
        <name>L-threonine</name>
        <dbReference type="ChEBI" id="CHEBI:57926"/>
    </ligand>
</feature>
<dbReference type="InterPro" id="IPR006070">
    <property type="entry name" value="Sua5-like_dom"/>
</dbReference>
<dbReference type="GO" id="GO:0006450">
    <property type="term" value="P:regulation of translational fidelity"/>
    <property type="evidence" value="ECO:0007669"/>
    <property type="project" value="TreeGrafter"/>
</dbReference>
<feature type="binding site" evidence="14">
    <location>
        <position position="23"/>
    </location>
    <ligand>
        <name>L-threonine</name>
        <dbReference type="ChEBI" id="CHEBI:57926"/>
    </ligand>
</feature>
<dbReference type="Pfam" id="PF01300">
    <property type="entry name" value="Sua5_yciO_yrdC"/>
    <property type="match status" value="1"/>
</dbReference>
<feature type="binding site" evidence="14">
    <location>
        <position position="109"/>
    </location>
    <ligand>
        <name>L-threonine</name>
        <dbReference type="ChEBI" id="CHEBI:57926"/>
    </ligand>
</feature>
<keyword evidence="17" id="KW-1185">Reference proteome</keyword>
<name>A0A364K3P9_9BACL</name>
<gene>
    <name evidence="16" type="ORF">DL897_11575</name>
</gene>
<evidence type="ECO:0000259" key="15">
    <source>
        <dbReference type="PROSITE" id="PS51163"/>
    </source>
</evidence>
<dbReference type="PROSITE" id="PS51163">
    <property type="entry name" value="YRDC"/>
    <property type="match status" value="1"/>
</dbReference>
<keyword evidence="8 13" id="KW-0548">Nucleotidyltransferase</keyword>
<dbReference type="RefSeq" id="WP_113659445.1">
    <property type="nucleotide sequence ID" value="NZ_KZ845668.1"/>
</dbReference>
<feature type="binding site" evidence="14">
    <location>
        <position position="183"/>
    </location>
    <ligand>
        <name>ATP</name>
        <dbReference type="ChEBI" id="CHEBI:30616"/>
    </ligand>
</feature>
<comment type="function">
    <text evidence="13">Required for the formation of a threonylcarbamoyl group on adenosine at position 37 (t(6)A37) in tRNAs that read codons beginning with adenine.</text>
</comment>
<keyword evidence="9 13" id="KW-0547">Nucleotide-binding</keyword>
<evidence type="ECO:0000256" key="5">
    <source>
        <dbReference type="ARBA" id="ARBA00022490"/>
    </source>
</evidence>
<evidence type="ECO:0000256" key="9">
    <source>
        <dbReference type="ARBA" id="ARBA00022741"/>
    </source>
</evidence>